<reference evidence="15" key="1">
    <citation type="submission" date="2018-05" db="EMBL/GenBank/DDBJ databases">
        <authorList>
            <person name="Lanie J.A."/>
            <person name="Ng W.-L."/>
            <person name="Kazmierczak K.M."/>
            <person name="Andrzejewski T.M."/>
            <person name="Davidsen T.M."/>
            <person name="Wayne K.J."/>
            <person name="Tettelin H."/>
            <person name="Glass J.I."/>
            <person name="Rusch D."/>
            <person name="Podicherti R."/>
            <person name="Tsui H.-C.T."/>
            <person name="Winkler M.E."/>
        </authorList>
    </citation>
    <scope>NUCLEOTIDE SEQUENCE</scope>
</reference>
<dbReference type="GO" id="GO:0000701">
    <property type="term" value="F:purine-specific mismatch base pair DNA N-glycosylase activity"/>
    <property type="evidence" value="ECO:0007669"/>
    <property type="project" value="UniProtKB-EC"/>
</dbReference>
<dbReference type="FunFam" id="1.10.340.30:FF:000002">
    <property type="entry name" value="Adenine DNA glycosylase"/>
    <property type="match status" value="1"/>
</dbReference>
<dbReference type="InterPro" id="IPR020084">
    <property type="entry name" value="NUDIX_hydrolase_CS"/>
</dbReference>
<dbReference type="EMBL" id="UINC01003732">
    <property type="protein sequence ID" value="SVA08807.1"/>
    <property type="molecule type" value="Genomic_DNA"/>
</dbReference>
<dbReference type="InterPro" id="IPR011257">
    <property type="entry name" value="DNA_glycosylase"/>
</dbReference>
<comment type="similarity">
    <text evidence="3">Belongs to the Nth/MutY family.</text>
</comment>
<dbReference type="Gene3D" id="1.10.340.30">
    <property type="entry name" value="Hypothetical protein, domain 2"/>
    <property type="match status" value="1"/>
</dbReference>
<dbReference type="InterPro" id="IPR003561">
    <property type="entry name" value="Mutator_MutT"/>
</dbReference>
<keyword evidence="11" id="KW-0411">Iron-sulfur</keyword>
<evidence type="ECO:0000256" key="12">
    <source>
        <dbReference type="ARBA" id="ARBA00023204"/>
    </source>
</evidence>
<dbReference type="PANTHER" id="PTHR42944">
    <property type="entry name" value="ADENINE DNA GLYCOSYLASE"/>
    <property type="match status" value="1"/>
</dbReference>
<dbReference type="GO" id="GO:0006298">
    <property type="term" value="P:mismatch repair"/>
    <property type="evidence" value="ECO:0007669"/>
    <property type="project" value="TreeGrafter"/>
</dbReference>
<dbReference type="GO" id="GO:0032357">
    <property type="term" value="F:oxidized purine DNA binding"/>
    <property type="evidence" value="ECO:0007669"/>
    <property type="project" value="TreeGrafter"/>
</dbReference>
<keyword evidence="12" id="KW-0234">DNA repair</keyword>
<dbReference type="GO" id="GO:0006284">
    <property type="term" value="P:base-excision repair"/>
    <property type="evidence" value="ECO:0007669"/>
    <property type="project" value="InterPro"/>
</dbReference>
<dbReference type="InterPro" id="IPR020476">
    <property type="entry name" value="Nudix_hydrolase"/>
</dbReference>
<dbReference type="InterPro" id="IPR015797">
    <property type="entry name" value="NUDIX_hydrolase-like_dom_sf"/>
</dbReference>
<protein>
    <recommendedName>
        <fullName evidence="5">Adenine DNA glycosylase</fullName>
        <ecNumber evidence="4">3.2.2.31</ecNumber>
    </recommendedName>
</protein>
<evidence type="ECO:0000256" key="3">
    <source>
        <dbReference type="ARBA" id="ARBA00008343"/>
    </source>
</evidence>
<dbReference type="NCBIfam" id="TIGR01084">
    <property type="entry name" value="mutY"/>
    <property type="match status" value="1"/>
</dbReference>
<keyword evidence="8" id="KW-0227">DNA damage</keyword>
<keyword evidence="13" id="KW-0326">Glycosidase</keyword>
<keyword evidence="10" id="KW-0408">Iron</keyword>
<dbReference type="GO" id="GO:0046872">
    <property type="term" value="F:metal ion binding"/>
    <property type="evidence" value="ECO:0007669"/>
    <property type="project" value="UniProtKB-KW"/>
</dbReference>
<dbReference type="GO" id="GO:0051539">
    <property type="term" value="F:4 iron, 4 sulfur cluster binding"/>
    <property type="evidence" value="ECO:0007669"/>
    <property type="project" value="UniProtKB-KW"/>
</dbReference>
<dbReference type="EC" id="3.2.2.31" evidence="4"/>
<dbReference type="InterPro" id="IPR000445">
    <property type="entry name" value="HhH_motif"/>
</dbReference>
<comment type="catalytic activity">
    <reaction evidence="1">
        <text>Hydrolyzes free adenine bases from 7,8-dihydro-8-oxoguanine:adenine mismatched double-stranded DNA, leaving an apurinic site.</text>
        <dbReference type="EC" id="3.2.2.31"/>
    </reaction>
</comment>
<evidence type="ECO:0000256" key="6">
    <source>
        <dbReference type="ARBA" id="ARBA00022485"/>
    </source>
</evidence>
<dbReference type="InterPro" id="IPR003265">
    <property type="entry name" value="HhH-GPD_domain"/>
</dbReference>
<dbReference type="Pfam" id="PF00730">
    <property type="entry name" value="HhH-GPD"/>
    <property type="match status" value="1"/>
</dbReference>
<dbReference type="InterPro" id="IPR000086">
    <property type="entry name" value="NUDIX_hydrolase_dom"/>
</dbReference>
<evidence type="ECO:0000256" key="11">
    <source>
        <dbReference type="ARBA" id="ARBA00023014"/>
    </source>
</evidence>
<dbReference type="PROSITE" id="PS00893">
    <property type="entry name" value="NUDIX_BOX"/>
    <property type="match status" value="1"/>
</dbReference>
<evidence type="ECO:0000313" key="15">
    <source>
        <dbReference type="EMBL" id="SVA08807.1"/>
    </source>
</evidence>
<feature type="domain" description="Nudix hydrolase" evidence="14">
    <location>
        <begin position="250"/>
        <end position="377"/>
    </location>
</feature>
<name>A0A381T268_9ZZZZ</name>
<dbReference type="AlphaFoldDB" id="A0A381T268"/>
<evidence type="ECO:0000256" key="8">
    <source>
        <dbReference type="ARBA" id="ARBA00022763"/>
    </source>
</evidence>
<evidence type="ECO:0000256" key="1">
    <source>
        <dbReference type="ARBA" id="ARBA00000843"/>
    </source>
</evidence>
<dbReference type="InterPro" id="IPR004036">
    <property type="entry name" value="Endonuclease-III-like_CS2"/>
</dbReference>
<comment type="cofactor">
    <cofactor evidence="2">
        <name>[4Fe-4S] cluster</name>
        <dbReference type="ChEBI" id="CHEBI:49883"/>
    </cofactor>
</comment>
<keyword evidence="7" id="KW-0479">Metal-binding</keyword>
<dbReference type="PANTHER" id="PTHR42944:SF1">
    <property type="entry name" value="ADENINE DNA GLYCOSYLASE"/>
    <property type="match status" value="1"/>
</dbReference>
<dbReference type="PROSITE" id="PS01155">
    <property type="entry name" value="ENDONUCLEASE_III_2"/>
    <property type="match status" value="1"/>
</dbReference>
<dbReference type="InterPro" id="IPR023170">
    <property type="entry name" value="HhH_base_excis_C"/>
</dbReference>
<gene>
    <name evidence="15" type="ORF">METZ01_LOCUS61661</name>
</gene>
<evidence type="ECO:0000256" key="13">
    <source>
        <dbReference type="ARBA" id="ARBA00023295"/>
    </source>
</evidence>
<evidence type="ECO:0000256" key="7">
    <source>
        <dbReference type="ARBA" id="ARBA00022723"/>
    </source>
</evidence>
<dbReference type="NCBIfam" id="TIGR00586">
    <property type="entry name" value="mutt"/>
    <property type="match status" value="1"/>
</dbReference>
<evidence type="ECO:0000256" key="9">
    <source>
        <dbReference type="ARBA" id="ARBA00022801"/>
    </source>
</evidence>
<dbReference type="PRINTS" id="PR00502">
    <property type="entry name" value="NUDIXFAMILY"/>
</dbReference>
<dbReference type="InterPro" id="IPR029119">
    <property type="entry name" value="MutY_C"/>
</dbReference>
<evidence type="ECO:0000256" key="5">
    <source>
        <dbReference type="ARBA" id="ARBA00022023"/>
    </source>
</evidence>
<dbReference type="PROSITE" id="PS51462">
    <property type="entry name" value="NUDIX"/>
    <property type="match status" value="1"/>
</dbReference>
<keyword evidence="9" id="KW-0378">Hydrolase</keyword>
<dbReference type="GO" id="GO:0034039">
    <property type="term" value="F:8-oxo-7,8-dihydroguanine DNA N-glycosylase activity"/>
    <property type="evidence" value="ECO:0007669"/>
    <property type="project" value="TreeGrafter"/>
</dbReference>
<dbReference type="CDD" id="cd03425">
    <property type="entry name" value="NUDIX_MutT_NudA_like"/>
    <property type="match status" value="1"/>
</dbReference>
<dbReference type="InterPro" id="IPR044298">
    <property type="entry name" value="MIG/MutY"/>
</dbReference>
<proteinExistence type="inferred from homology"/>
<dbReference type="CDD" id="cd00056">
    <property type="entry name" value="ENDO3c"/>
    <property type="match status" value="1"/>
</dbReference>
<dbReference type="SUPFAM" id="SSF55811">
    <property type="entry name" value="Nudix"/>
    <property type="match status" value="1"/>
</dbReference>
<evidence type="ECO:0000256" key="10">
    <source>
        <dbReference type="ARBA" id="ARBA00023004"/>
    </source>
</evidence>
<evidence type="ECO:0000259" key="14">
    <source>
        <dbReference type="PROSITE" id="PS51462"/>
    </source>
</evidence>
<sequence length="378" mass="43624">MQEKTGLVLKTNKSFPRIMLAPNRIKTFQSRLLNWYNNQKREMPWRKNRDPYRILVSEFMLQQTQVKTVIPYFKKWMKSFPTTKKLASASESNVLKHWEGLGYYSRARNLLKSAIQIQRDYAGKVPDSLHEILKLPGVGRYTAGAVLSIAFDKRVPVLDGNVKRVLSRLMLLNENGNTQKSETRLWGTMERLLPEKDCGDFNQAFMDLGATVCLPKNPFCKECPLKQLCKARQSGKQKLFPPTKTAAKISKIQVSTGVIFKKGYVYIQKRKAEGLMGGLWEFPGGKMETGETEKECLRREIREELGINIRIGKKIMTHHHSYTRFRVTLHVFQCQIHSGKLFPAECDEWKWVKPEELNQFPFPAANVKIIKSLNKNAN</sequence>
<dbReference type="GO" id="GO:0008413">
    <property type="term" value="F:8-oxo-7,8-dihydroguanosine triphosphate pyrophosphatase activity"/>
    <property type="evidence" value="ECO:0007669"/>
    <property type="project" value="InterPro"/>
</dbReference>
<organism evidence="15">
    <name type="scientific">marine metagenome</name>
    <dbReference type="NCBI Taxonomy" id="408172"/>
    <lineage>
        <taxon>unclassified sequences</taxon>
        <taxon>metagenomes</taxon>
        <taxon>ecological metagenomes</taxon>
    </lineage>
</organism>
<dbReference type="Pfam" id="PF14815">
    <property type="entry name" value="NUDIX_4"/>
    <property type="match status" value="1"/>
</dbReference>
<dbReference type="SMART" id="SM00478">
    <property type="entry name" value="ENDO3c"/>
    <property type="match status" value="1"/>
</dbReference>
<accession>A0A381T268</accession>
<dbReference type="Gene3D" id="1.10.1670.10">
    <property type="entry name" value="Helix-hairpin-Helix base-excision DNA repair enzymes (C-terminal)"/>
    <property type="match status" value="1"/>
</dbReference>
<dbReference type="InterPro" id="IPR005760">
    <property type="entry name" value="A/G_AdeGlyc_MutY"/>
</dbReference>
<evidence type="ECO:0000256" key="4">
    <source>
        <dbReference type="ARBA" id="ARBA00012045"/>
    </source>
</evidence>
<dbReference type="Pfam" id="PF00633">
    <property type="entry name" value="HHH"/>
    <property type="match status" value="1"/>
</dbReference>
<dbReference type="SUPFAM" id="SSF48150">
    <property type="entry name" value="DNA-glycosylase"/>
    <property type="match status" value="1"/>
</dbReference>
<keyword evidence="6" id="KW-0004">4Fe-4S</keyword>
<dbReference type="Gene3D" id="3.90.79.10">
    <property type="entry name" value="Nucleoside Triphosphate Pyrophosphohydrolase"/>
    <property type="match status" value="1"/>
</dbReference>
<dbReference type="GO" id="GO:0035485">
    <property type="term" value="F:adenine/guanine mispair binding"/>
    <property type="evidence" value="ECO:0007669"/>
    <property type="project" value="TreeGrafter"/>
</dbReference>
<evidence type="ECO:0000256" key="2">
    <source>
        <dbReference type="ARBA" id="ARBA00001966"/>
    </source>
</evidence>